<organism evidence="8 9">
    <name type="scientific">Candidatus Thermofonsia Clade 1 bacterium</name>
    <dbReference type="NCBI Taxonomy" id="2364210"/>
    <lineage>
        <taxon>Bacteria</taxon>
        <taxon>Bacillati</taxon>
        <taxon>Chloroflexota</taxon>
        <taxon>Candidatus Thermofontia</taxon>
        <taxon>Candidatus Thermofonsia Clade 1</taxon>
    </lineage>
</organism>
<gene>
    <name evidence="8" type="ORF">CUN49_08230</name>
</gene>
<feature type="domain" description="Fe-S hydro-lyase tartrate dehydratase alpha-type catalytic" evidence="7">
    <location>
        <begin position="3"/>
        <end position="264"/>
    </location>
</feature>
<comment type="caution">
    <text evidence="8">The sequence shown here is derived from an EMBL/GenBank/DDBJ whole genome shotgun (WGS) entry which is preliminary data.</text>
</comment>
<evidence type="ECO:0000256" key="2">
    <source>
        <dbReference type="ARBA" id="ARBA00022485"/>
    </source>
</evidence>
<dbReference type="Proteomes" id="UP000229681">
    <property type="component" value="Unassembled WGS sequence"/>
</dbReference>
<accession>A0A2M8PEB7</accession>
<sequence>MAIPADVMARFDELIARETEPLSLLVLEQIKANAELAIQSGRPMCGDTGLPRYYVKIGNEAPRIQGGMVAFENALRRAVAQVTKTLPLRPNRVHPLTRVDHDNNVGMHAPEVTYTFEPEADWIDIIAVHKGGLFGSDYRMLFPSDGVKGIKRFFLDVVAEFNRRGLACPPSVVGIGLGGTKDTCFRLGKEAACLRYVPDRNPDPLVAELEEELTELGNRAGFGPMGFPGATAIAAVKIECAYAHTGGMPMSVHHFCHATRRAVVRIFPDGTHAYRDDPQWFTPYYRRTVVEW</sequence>
<dbReference type="GO" id="GO:0016829">
    <property type="term" value="F:lyase activity"/>
    <property type="evidence" value="ECO:0007669"/>
    <property type="project" value="UniProtKB-KW"/>
</dbReference>
<keyword evidence="5" id="KW-0411">Iron-sulfur</keyword>
<protein>
    <submittedName>
        <fullName evidence="8">Fumarate hydratase</fullName>
    </submittedName>
</protein>
<keyword evidence="2" id="KW-0004">4Fe-4S</keyword>
<keyword evidence="4" id="KW-0408">Iron</keyword>
<dbReference type="GO" id="GO:0046872">
    <property type="term" value="F:metal ion binding"/>
    <property type="evidence" value="ECO:0007669"/>
    <property type="project" value="UniProtKB-KW"/>
</dbReference>
<dbReference type="Pfam" id="PF05681">
    <property type="entry name" value="Fumerase"/>
    <property type="match status" value="1"/>
</dbReference>
<evidence type="ECO:0000313" key="9">
    <source>
        <dbReference type="Proteomes" id="UP000229681"/>
    </source>
</evidence>
<comment type="similarity">
    <text evidence="1">Belongs to the class-I fumarase family.</text>
</comment>
<evidence type="ECO:0000256" key="4">
    <source>
        <dbReference type="ARBA" id="ARBA00023004"/>
    </source>
</evidence>
<dbReference type="InterPro" id="IPR004646">
    <property type="entry name" value="Fe-S_hydro-lyase_TtdA-typ_cat"/>
</dbReference>
<reference evidence="8 9" key="1">
    <citation type="submission" date="2017-11" db="EMBL/GenBank/DDBJ databases">
        <title>Evolution of Phototrophy in the Chloroflexi Phylum Driven by Horizontal Gene Transfer.</title>
        <authorList>
            <person name="Ward L.M."/>
            <person name="Hemp J."/>
            <person name="Shih P.M."/>
            <person name="Mcglynn S.E."/>
            <person name="Fischer W."/>
        </authorList>
    </citation>
    <scope>NUCLEOTIDE SEQUENCE [LARGE SCALE GENOMIC DNA]</scope>
    <source>
        <strain evidence="8">JP3_13</strain>
    </source>
</reference>
<evidence type="ECO:0000256" key="6">
    <source>
        <dbReference type="ARBA" id="ARBA00023239"/>
    </source>
</evidence>
<keyword evidence="3" id="KW-0479">Metal-binding</keyword>
<proteinExistence type="inferred from homology"/>
<dbReference type="EMBL" id="PGTM01000099">
    <property type="protein sequence ID" value="PJF35900.1"/>
    <property type="molecule type" value="Genomic_DNA"/>
</dbReference>
<evidence type="ECO:0000256" key="3">
    <source>
        <dbReference type="ARBA" id="ARBA00022723"/>
    </source>
</evidence>
<keyword evidence="6" id="KW-0456">Lyase</keyword>
<evidence type="ECO:0000313" key="8">
    <source>
        <dbReference type="EMBL" id="PJF35900.1"/>
    </source>
</evidence>
<evidence type="ECO:0000256" key="5">
    <source>
        <dbReference type="ARBA" id="ARBA00023014"/>
    </source>
</evidence>
<dbReference type="GO" id="GO:0051539">
    <property type="term" value="F:4 iron, 4 sulfur cluster binding"/>
    <property type="evidence" value="ECO:0007669"/>
    <property type="project" value="UniProtKB-KW"/>
</dbReference>
<dbReference type="PANTHER" id="PTHR30389:SF17">
    <property type="entry name" value="L(+)-TARTRATE DEHYDRATASE SUBUNIT ALPHA-RELATED"/>
    <property type="match status" value="1"/>
</dbReference>
<evidence type="ECO:0000256" key="1">
    <source>
        <dbReference type="ARBA" id="ARBA00008876"/>
    </source>
</evidence>
<dbReference type="NCBIfam" id="TIGR00722">
    <property type="entry name" value="ttdA_fumA_fumB"/>
    <property type="match status" value="1"/>
</dbReference>
<dbReference type="InterPro" id="IPR051208">
    <property type="entry name" value="Class-I_Fumarase/Tartrate_DH"/>
</dbReference>
<evidence type="ECO:0000259" key="7">
    <source>
        <dbReference type="Pfam" id="PF05681"/>
    </source>
</evidence>
<name>A0A2M8PEB7_9CHLR</name>
<dbReference type="PANTHER" id="PTHR30389">
    <property type="entry name" value="FUMARATE HYDRATASE-RELATED"/>
    <property type="match status" value="1"/>
</dbReference>
<dbReference type="AlphaFoldDB" id="A0A2M8PEB7"/>